<dbReference type="EMBL" id="CP014163">
    <property type="protein sequence ID" value="AMB99889.1"/>
    <property type="molecule type" value="Genomic_DNA"/>
</dbReference>
<evidence type="ECO:0000259" key="1">
    <source>
        <dbReference type="Pfam" id="PF07872"/>
    </source>
</evidence>
<evidence type="ECO:0000313" key="2">
    <source>
        <dbReference type="EMBL" id="AMB99889.1"/>
    </source>
</evidence>
<accession>A0A0X8FMN7</accession>
<feature type="domain" description="DUF1659" evidence="1">
    <location>
        <begin position="5"/>
        <end position="61"/>
    </location>
</feature>
<dbReference type="KEGG" id="auh:AWM75_07870"/>
<keyword evidence="3" id="KW-1185">Reference proteome</keyword>
<gene>
    <name evidence="2" type="ORF">AWM75_07870</name>
</gene>
<protein>
    <recommendedName>
        <fullName evidence="1">DUF1659 domain-containing protein</fullName>
    </recommendedName>
</protein>
<reference evidence="2 3" key="1">
    <citation type="journal article" date="2016" name="Genome Announc.">
        <title>Complete Genome Sequences of Aerococcus christensenii CCUG 28831T, Aerococcus sanguinicola CCUG 43001T, Aerococcus urinae CCUG 36881T, Aerococcus urinaeequi CCUG 28094T, Aerococcus urinaehominis CCUG 42038 BT, and Aerococcus viridans CCUG 4311T.</title>
        <authorList>
            <person name="Carkaci D."/>
            <person name="Dargis R."/>
            <person name="Nielsen X.C."/>
            <person name="Skovgaard O."/>
            <person name="Fuursted K."/>
            <person name="Christensen J.J."/>
        </authorList>
    </citation>
    <scope>NUCLEOTIDE SEQUENCE [LARGE SCALE GENOMIC DNA]</scope>
    <source>
        <strain evidence="2 3">CCUG42038B</strain>
    </source>
</reference>
<evidence type="ECO:0000313" key="3">
    <source>
        <dbReference type="Proteomes" id="UP000062260"/>
    </source>
</evidence>
<name>A0A0X8FMN7_9LACT</name>
<proteinExistence type="predicted"/>
<dbReference type="Proteomes" id="UP000062260">
    <property type="component" value="Chromosome"/>
</dbReference>
<organism evidence="2 3">
    <name type="scientific">Aerococcus urinaehominis</name>
    <dbReference type="NCBI Taxonomy" id="128944"/>
    <lineage>
        <taxon>Bacteria</taxon>
        <taxon>Bacillati</taxon>
        <taxon>Bacillota</taxon>
        <taxon>Bacilli</taxon>
        <taxon>Lactobacillales</taxon>
        <taxon>Aerococcaceae</taxon>
        <taxon>Aerococcus</taxon>
    </lineage>
</organism>
<dbReference type="Pfam" id="PF07872">
    <property type="entry name" value="DUF1659"/>
    <property type="match status" value="1"/>
</dbReference>
<sequence length="67" mass="7265">MNTQVFNKATLNVKTFDPATEKTETLNVQNLIDNAQPEAVVKVANALAGLMADSLSEVTATYVYAYI</sequence>
<dbReference type="AlphaFoldDB" id="A0A0X8FMN7"/>
<reference evidence="3" key="2">
    <citation type="submission" date="2016-01" db="EMBL/GenBank/DDBJ databases">
        <title>Six Aerococcus type strain genome sequencing and assembly using PacBio and Illumina Hiseq.</title>
        <authorList>
            <person name="Carkaci D."/>
            <person name="Dargis R."/>
            <person name="Nielsen X.C."/>
            <person name="Skovgaard O."/>
            <person name="Fuursted K."/>
            <person name="Christensen J.J."/>
        </authorList>
    </citation>
    <scope>NUCLEOTIDE SEQUENCE [LARGE SCALE GENOMIC DNA]</scope>
    <source>
        <strain evidence="3">CCUG42038B</strain>
    </source>
</reference>
<dbReference type="InterPro" id="IPR012454">
    <property type="entry name" value="DUF1659"/>
</dbReference>
<dbReference type="RefSeq" id="WP_067980543.1">
    <property type="nucleotide sequence ID" value="NZ_CP014163.1"/>
</dbReference>